<reference evidence="3 4" key="1">
    <citation type="submission" date="2016-04" db="EMBL/GenBank/DDBJ databases">
        <title>Genome sequence of Clostridium magnum DSM 2767.</title>
        <authorList>
            <person name="Poehlein A."/>
            <person name="Uhlig R."/>
            <person name="Fischer R."/>
            <person name="Bahl H."/>
            <person name="Daniel R."/>
        </authorList>
    </citation>
    <scope>NUCLEOTIDE SEQUENCE [LARGE SCALE GENOMIC DNA]</scope>
    <source>
        <strain evidence="3 4">DSM 2767</strain>
    </source>
</reference>
<dbReference type="CDD" id="cd00093">
    <property type="entry name" value="HTH_XRE"/>
    <property type="match status" value="1"/>
</dbReference>
<dbReference type="AlphaFoldDB" id="A0A162TUX5"/>
<dbReference type="SMART" id="SM00530">
    <property type="entry name" value="HTH_XRE"/>
    <property type="match status" value="1"/>
</dbReference>
<comment type="caution">
    <text evidence="3">The sequence shown here is derived from an EMBL/GenBank/DDBJ whole genome shotgun (WGS) entry which is preliminary data.</text>
</comment>
<evidence type="ECO:0000313" key="3">
    <source>
        <dbReference type="EMBL" id="KZL93094.1"/>
    </source>
</evidence>
<gene>
    <name evidence="3" type="ORF">CLMAG_00980</name>
</gene>
<dbReference type="EMBL" id="LWAE01000001">
    <property type="protein sequence ID" value="KZL93094.1"/>
    <property type="molecule type" value="Genomic_DNA"/>
</dbReference>
<dbReference type="RefSeq" id="WP_066616433.1">
    <property type="nucleotide sequence ID" value="NZ_FQXL01000034.1"/>
</dbReference>
<dbReference type="InterPro" id="IPR010982">
    <property type="entry name" value="Lambda_DNA-bd_dom_sf"/>
</dbReference>
<dbReference type="GO" id="GO:0003677">
    <property type="term" value="F:DNA binding"/>
    <property type="evidence" value="ECO:0007669"/>
    <property type="project" value="UniProtKB-KW"/>
</dbReference>
<sequence>MSRVGENIKNTRTGLGMSQKQLAKKLGVAERFINEVETGRKIANQSLIDRLSKVLGKDINDITMSFEEEVYREEKTQKFSAEPKKESVKDVWSEAFGSVLKNVPVYRYDLNKAILWKQLPLINNKVEGYAQDKVLYLQIEDDDMIGFRIGHGDLGFAHVTHEIENNTICLIEYNNGRAVRQIRKLDNNKLLLISNRGSIRTETVDSKEIKVLAKLDRIEIKL</sequence>
<dbReference type="Proteomes" id="UP000076603">
    <property type="component" value="Unassembled WGS sequence"/>
</dbReference>
<name>A0A162TUX5_9CLOT</name>
<dbReference type="PANTHER" id="PTHR46558:SF3">
    <property type="entry name" value="TRANSCRIPTIONAL REGULATOR"/>
    <property type="match status" value="1"/>
</dbReference>
<organism evidence="3 4">
    <name type="scientific">Clostridium magnum DSM 2767</name>
    <dbReference type="NCBI Taxonomy" id="1121326"/>
    <lineage>
        <taxon>Bacteria</taxon>
        <taxon>Bacillati</taxon>
        <taxon>Bacillota</taxon>
        <taxon>Clostridia</taxon>
        <taxon>Eubacteriales</taxon>
        <taxon>Clostridiaceae</taxon>
        <taxon>Clostridium</taxon>
    </lineage>
</organism>
<protein>
    <submittedName>
        <fullName evidence="3">Anaerobic benzoate catabolism transcriptional regulator</fullName>
    </submittedName>
</protein>
<evidence type="ECO:0000256" key="1">
    <source>
        <dbReference type="ARBA" id="ARBA00023125"/>
    </source>
</evidence>
<dbReference type="Gene3D" id="2.10.109.10">
    <property type="entry name" value="Umud Fragment, subunit A"/>
    <property type="match status" value="1"/>
</dbReference>
<dbReference type="SUPFAM" id="SSF47413">
    <property type="entry name" value="lambda repressor-like DNA-binding domains"/>
    <property type="match status" value="1"/>
</dbReference>
<evidence type="ECO:0000259" key="2">
    <source>
        <dbReference type="PROSITE" id="PS50943"/>
    </source>
</evidence>
<dbReference type="SUPFAM" id="SSF51306">
    <property type="entry name" value="LexA/Signal peptidase"/>
    <property type="match status" value="1"/>
</dbReference>
<keyword evidence="4" id="KW-1185">Reference proteome</keyword>
<evidence type="ECO:0000313" key="4">
    <source>
        <dbReference type="Proteomes" id="UP000076603"/>
    </source>
</evidence>
<dbReference type="Pfam" id="PF00717">
    <property type="entry name" value="Peptidase_S24"/>
    <property type="match status" value="1"/>
</dbReference>
<keyword evidence="1" id="KW-0238">DNA-binding</keyword>
<dbReference type="InterPro" id="IPR001387">
    <property type="entry name" value="Cro/C1-type_HTH"/>
</dbReference>
<dbReference type="OrthoDB" id="14949at2"/>
<feature type="domain" description="HTH cro/C1-type" evidence="2">
    <location>
        <begin position="8"/>
        <end position="62"/>
    </location>
</feature>
<dbReference type="InterPro" id="IPR015927">
    <property type="entry name" value="Peptidase_S24_S26A/B/C"/>
</dbReference>
<dbReference type="PATRIC" id="fig|1121326.3.peg.85"/>
<dbReference type="PANTHER" id="PTHR46558">
    <property type="entry name" value="TRACRIPTIONAL REGULATORY PROTEIN-RELATED-RELATED"/>
    <property type="match status" value="1"/>
</dbReference>
<accession>A0A162TUX5</accession>
<dbReference type="PROSITE" id="PS50943">
    <property type="entry name" value="HTH_CROC1"/>
    <property type="match status" value="1"/>
</dbReference>
<dbReference type="STRING" id="1121326.CLMAG_00980"/>
<dbReference type="Gene3D" id="1.10.260.40">
    <property type="entry name" value="lambda repressor-like DNA-binding domains"/>
    <property type="match status" value="1"/>
</dbReference>
<dbReference type="InterPro" id="IPR036286">
    <property type="entry name" value="LexA/Signal_pep-like_sf"/>
</dbReference>
<proteinExistence type="predicted"/>
<dbReference type="Pfam" id="PF01381">
    <property type="entry name" value="HTH_3"/>
    <property type="match status" value="1"/>
</dbReference>